<dbReference type="PRINTS" id="PR00369">
    <property type="entry name" value="FLAVODOXIN"/>
</dbReference>
<accession>A0AAC8UV15</accession>
<evidence type="ECO:0000256" key="7">
    <source>
        <dbReference type="ARBA" id="ARBA00022982"/>
    </source>
</evidence>
<dbReference type="GO" id="GO:0016651">
    <property type="term" value="F:oxidoreductase activity, acting on NAD(P)H"/>
    <property type="evidence" value="ECO:0007669"/>
    <property type="project" value="UniProtKB-ARBA"/>
</dbReference>
<comment type="similarity">
    <text evidence="3">Belongs to the flavodoxin family.</text>
</comment>
<keyword evidence="6" id="KW-0288">FMN</keyword>
<dbReference type="PANTHER" id="PTHR42809:SF1">
    <property type="entry name" value="FLAVODOXIN 1"/>
    <property type="match status" value="1"/>
</dbReference>
<dbReference type="InterPro" id="IPR001094">
    <property type="entry name" value="Flavdoxin-like"/>
</dbReference>
<gene>
    <name evidence="9" type="ORF">ABN16_04800</name>
</gene>
<dbReference type="NCBIfam" id="NF005587">
    <property type="entry name" value="PRK07308.1"/>
    <property type="match status" value="1"/>
</dbReference>
<dbReference type="Proteomes" id="UP000036000">
    <property type="component" value="Chromosome"/>
</dbReference>
<dbReference type="PROSITE" id="PS50902">
    <property type="entry name" value="FLAVODOXIN_LIKE"/>
    <property type="match status" value="1"/>
</dbReference>
<protein>
    <submittedName>
        <fullName evidence="9">Flavodoxin</fullName>
    </submittedName>
</protein>
<evidence type="ECO:0000256" key="1">
    <source>
        <dbReference type="ARBA" id="ARBA00001917"/>
    </source>
</evidence>
<keyword evidence="5" id="KW-0285">Flavoprotein</keyword>
<sequence length="150" mass="16135">MQANIVFASLTGNNEEVAEIVQRQLDAQGVTTTLTEMSQADAEDLTDGDIAVIVPYTYGEGDLPEEGLDFFEDLLDTDLSGVVFGVAGSGDSWYGDDYCKAVTEFDQQLAQAGATRGAQPLFVDLRPDDDDEPRLAAFTQSLMTAIAKRA</sequence>
<dbReference type="EMBL" id="CP012033">
    <property type="protein sequence ID" value="AKP64382.1"/>
    <property type="molecule type" value="Genomic_DNA"/>
</dbReference>
<feature type="domain" description="Flavodoxin-like" evidence="8">
    <location>
        <begin position="3"/>
        <end position="143"/>
    </location>
</feature>
<dbReference type="RefSeq" id="WP_048733370.1">
    <property type="nucleotide sequence ID" value="NZ_CP012033.1"/>
</dbReference>
<comment type="function">
    <text evidence="2">Low-potential electron donor to a number of redox enzymes.</text>
</comment>
<evidence type="ECO:0000256" key="6">
    <source>
        <dbReference type="ARBA" id="ARBA00022643"/>
    </source>
</evidence>
<dbReference type="PANTHER" id="PTHR42809">
    <property type="entry name" value="FLAVODOXIN 2"/>
    <property type="match status" value="1"/>
</dbReference>
<evidence type="ECO:0000259" key="8">
    <source>
        <dbReference type="PROSITE" id="PS50902"/>
    </source>
</evidence>
<evidence type="ECO:0000256" key="5">
    <source>
        <dbReference type="ARBA" id="ARBA00022630"/>
    </source>
</evidence>
<dbReference type="InterPro" id="IPR008254">
    <property type="entry name" value="Flavodoxin/NO_synth"/>
</dbReference>
<evidence type="ECO:0000256" key="2">
    <source>
        <dbReference type="ARBA" id="ARBA00003297"/>
    </source>
</evidence>
<dbReference type="InterPro" id="IPR029039">
    <property type="entry name" value="Flavoprotein-like_sf"/>
</dbReference>
<dbReference type="InterPro" id="IPR050619">
    <property type="entry name" value="Flavodoxin"/>
</dbReference>
<keyword evidence="10" id="KW-1185">Reference proteome</keyword>
<reference evidence="9 10" key="1">
    <citation type="submission" date="2015-07" db="EMBL/GenBank/DDBJ databases">
        <title>Lactobacillus korensis/26-25/ whole genome sequencing.</title>
        <authorList>
            <person name="Kim M.K."/>
            <person name="Im W.-T."/>
            <person name="Srinivasan S."/>
            <person name="Lee J.-J."/>
        </authorList>
    </citation>
    <scope>NUCLEOTIDE SEQUENCE [LARGE SCALE GENOMIC DNA]</scope>
    <source>
        <strain evidence="9 10">26-25</strain>
    </source>
</reference>
<evidence type="ECO:0000313" key="10">
    <source>
        <dbReference type="Proteomes" id="UP000036000"/>
    </source>
</evidence>
<organism evidence="9 10">
    <name type="scientific">Levilactobacillus koreensis</name>
    <dbReference type="NCBI Taxonomy" id="637971"/>
    <lineage>
        <taxon>Bacteria</taxon>
        <taxon>Bacillati</taxon>
        <taxon>Bacillota</taxon>
        <taxon>Bacilli</taxon>
        <taxon>Lactobacillales</taxon>
        <taxon>Lactobacillaceae</taxon>
        <taxon>Levilactobacillus</taxon>
    </lineage>
</organism>
<dbReference type="SUPFAM" id="SSF52218">
    <property type="entry name" value="Flavoproteins"/>
    <property type="match status" value="1"/>
</dbReference>
<dbReference type="AlphaFoldDB" id="A0AAC8UV15"/>
<dbReference type="GO" id="GO:0010181">
    <property type="term" value="F:FMN binding"/>
    <property type="evidence" value="ECO:0007669"/>
    <property type="project" value="InterPro"/>
</dbReference>
<evidence type="ECO:0000313" key="9">
    <source>
        <dbReference type="EMBL" id="AKP64382.1"/>
    </source>
</evidence>
<dbReference type="KEGG" id="lko:ABN16_04800"/>
<dbReference type="Gene3D" id="3.40.50.360">
    <property type="match status" value="1"/>
</dbReference>
<keyword evidence="4" id="KW-0813">Transport</keyword>
<proteinExistence type="inferred from homology"/>
<evidence type="ECO:0000256" key="3">
    <source>
        <dbReference type="ARBA" id="ARBA00005267"/>
    </source>
</evidence>
<name>A0AAC8UV15_9LACO</name>
<dbReference type="Pfam" id="PF00258">
    <property type="entry name" value="Flavodoxin_1"/>
    <property type="match status" value="1"/>
</dbReference>
<evidence type="ECO:0000256" key="4">
    <source>
        <dbReference type="ARBA" id="ARBA00022448"/>
    </source>
</evidence>
<keyword evidence="7" id="KW-0249">Electron transport</keyword>
<comment type="cofactor">
    <cofactor evidence="1">
        <name>FMN</name>
        <dbReference type="ChEBI" id="CHEBI:58210"/>
    </cofactor>
</comment>